<gene>
    <name evidence="9" type="ORF">F8M49_10410</name>
</gene>
<feature type="transmembrane region" description="Helical" evidence="7">
    <location>
        <begin position="243"/>
        <end position="265"/>
    </location>
</feature>
<dbReference type="Proteomes" id="UP001275440">
    <property type="component" value="Unassembled WGS sequence"/>
</dbReference>
<feature type="domain" description="SSD" evidence="8">
    <location>
        <begin position="566"/>
        <end position="692"/>
    </location>
</feature>
<comment type="similarity">
    <text evidence="2">Belongs to the resistance-nodulation-cell division (RND) (TC 2.A.6) family. MmpL subfamily.</text>
</comment>
<reference evidence="9 10" key="1">
    <citation type="submission" date="2019-10" db="EMBL/GenBank/DDBJ databases">
        <title>Draft Genome Assembly of Rhodococcus zopfii DSM44189.</title>
        <authorList>
            <person name="Sutton J.M."/>
            <person name="Akob D.M."/>
            <person name="Bushman T.J."/>
        </authorList>
    </citation>
    <scope>NUCLEOTIDE SEQUENCE [LARGE SCALE GENOMIC DNA]</scope>
    <source>
        <strain evidence="9 10">DSM 44189</strain>
    </source>
</reference>
<feature type="domain" description="SSD" evidence="8">
    <location>
        <begin position="209"/>
        <end position="340"/>
    </location>
</feature>
<dbReference type="InterPro" id="IPR004869">
    <property type="entry name" value="MMPL_dom"/>
</dbReference>
<dbReference type="PANTHER" id="PTHR33406:SF6">
    <property type="entry name" value="MEMBRANE PROTEIN YDGH-RELATED"/>
    <property type="match status" value="1"/>
</dbReference>
<comment type="caution">
    <text evidence="9">The sequence shown here is derived from an EMBL/GenBank/DDBJ whole genome shotgun (WGS) entry which is preliminary data.</text>
</comment>
<feature type="transmembrane region" description="Helical" evidence="7">
    <location>
        <begin position="286"/>
        <end position="312"/>
    </location>
</feature>
<feature type="transmembrane region" description="Helical" evidence="7">
    <location>
        <begin position="376"/>
        <end position="395"/>
    </location>
</feature>
<feature type="transmembrane region" description="Helical" evidence="7">
    <location>
        <begin position="318"/>
        <end position="341"/>
    </location>
</feature>
<keyword evidence="6 7" id="KW-0472">Membrane</keyword>
<accession>A0ABU3WNY6</accession>
<feature type="transmembrane region" description="Helical" evidence="7">
    <location>
        <begin position="210"/>
        <end position="231"/>
    </location>
</feature>
<evidence type="ECO:0000259" key="8">
    <source>
        <dbReference type="PROSITE" id="PS50156"/>
    </source>
</evidence>
<evidence type="ECO:0000313" key="10">
    <source>
        <dbReference type="Proteomes" id="UP001275440"/>
    </source>
</evidence>
<evidence type="ECO:0000256" key="1">
    <source>
        <dbReference type="ARBA" id="ARBA00004651"/>
    </source>
</evidence>
<evidence type="ECO:0000256" key="5">
    <source>
        <dbReference type="ARBA" id="ARBA00022989"/>
    </source>
</evidence>
<feature type="transmembrane region" description="Helical" evidence="7">
    <location>
        <begin position="634"/>
        <end position="658"/>
    </location>
</feature>
<evidence type="ECO:0000256" key="2">
    <source>
        <dbReference type="ARBA" id="ARBA00010157"/>
    </source>
</evidence>
<evidence type="ECO:0000256" key="7">
    <source>
        <dbReference type="SAM" id="Phobius"/>
    </source>
</evidence>
<evidence type="ECO:0000313" key="9">
    <source>
        <dbReference type="EMBL" id="MDV2475685.1"/>
    </source>
</evidence>
<dbReference type="Gene3D" id="1.20.1640.10">
    <property type="entry name" value="Multidrug efflux transporter AcrB transmembrane domain"/>
    <property type="match status" value="2"/>
</dbReference>
<name>A0ABU3WNY6_9NOCA</name>
<evidence type="ECO:0000256" key="6">
    <source>
        <dbReference type="ARBA" id="ARBA00023136"/>
    </source>
</evidence>
<dbReference type="EMBL" id="WBMO01000001">
    <property type="protein sequence ID" value="MDV2475685.1"/>
    <property type="molecule type" value="Genomic_DNA"/>
</dbReference>
<evidence type="ECO:0000256" key="4">
    <source>
        <dbReference type="ARBA" id="ARBA00022692"/>
    </source>
</evidence>
<proteinExistence type="inferred from homology"/>
<keyword evidence="4 7" id="KW-0812">Transmembrane</keyword>
<comment type="subcellular location">
    <subcellularLocation>
        <location evidence="1">Cell membrane</location>
        <topology evidence="1">Multi-pass membrane protein</topology>
    </subcellularLocation>
</comment>
<feature type="transmembrane region" description="Helical" evidence="7">
    <location>
        <begin position="595"/>
        <end position="613"/>
    </location>
</feature>
<sequence>MTSRFMNTLFGSRRRAGIAVLLWISLVAVLASAAPALEDVENNAGANDPPASSQSVQAAELAAREFPRNEGTPAIVVVRGADGVATAAAVERIVTSIDGARADNPSIAAVVTADSPGGANLRTTDGGSEMIVVSLTGNPTDNSFQDTVGVLRDLVGEAAGSADAAVTGPAGIATDTVKVFSSGDKILLLGTILLVAIILLVIYRSPVLVVVALVGVGVAMRLAETVGAMMADAGWFDISSQTASIMTVLLFGVGTDYALIVTARYREALVEEPDRPAAMMRALRGVSEAILSSVSTIVLAMLALLAAVSPALRGFGPYLALGVASMGLVGFTFTPALMLLFGGKLFWPSTTQAAAGRAGGKVWERVSDLVDRSPEAVLVSTLLGLLVMTAGLTGYRESFDFISGFRIDTQSESGQNMIADAFGPGEIAPSSVYVTTPSGTTPSPDWNRIASGLADVDGVARVGEYPAVSAEGTTAAFQVTFTDNPYSPEAMDRVDTLASAAQSAADSAGIENVQVLVGGETAHSVDIRAALVRDNWVVAALVLVIVAAVLALLLRSVLAPVYLIGTLVLSFTATLGLTTFITVTLLGDAGIGNRVAIYIFVFLVALGVDYTIFLMSRYRQELSAHPPRAALRVALTRSGGVISSAGLILAATFAVLTTQPIRELFQFGLAMAIGILLDTFVVRPLLVPAIMRLIGDKALWPSMPENVFENPVDVTQTGRAGGTLSRS</sequence>
<dbReference type="InterPro" id="IPR050545">
    <property type="entry name" value="Mycobact_MmpL"/>
</dbReference>
<feature type="transmembrane region" description="Helical" evidence="7">
    <location>
        <begin position="536"/>
        <end position="554"/>
    </location>
</feature>
<dbReference type="PANTHER" id="PTHR33406">
    <property type="entry name" value="MEMBRANE PROTEIN MJ1562-RELATED"/>
    <property type="match status" value="1"/>
</dbReference>
<keyword evidence="5 7" id="KW-1133">Transmembrane helix</keyword>
<feature type="transmembrane region" description="Helical" evidence="7">
    <location>
        <begin position="186"/>
        <end position="203"/>
    </location>
</feature>
<dbReference type="SUPFAM" id="SSF82866">
    <property type="entry name" value="Multidrug efflux transporter AcrB transmembrane domain"/>
    <property type="match status" value="2"/>
</dbReference>
<keyword evidence="3" id="KW-1003">Cell membrane</keyword>
<dbReference type="Pfam" id="PF03176">
    <property type="entry name" value="MMPL"/>
    <property type="match status" value="2"/>
</dbReference>
<feature type="transmembrane region" description="Helical" evidence="7">
    <location>
        <begin position="561"/>
        <end position="583"/>
    </location>
</feature>
<keyword evidence="10" id="KW-1185">Reference proteome</keyword>
<protein>
    <submittedName>
        <fullName evidence="9">MMPL family transporter</fullName>
    </submittedName>
</protein>
<evidence type="ECO:0000256" key="3">
    <source>
        <dbReference type="ARBA" id="ARBA00022475"/>
    </source>
</evidence>
<dbReference type="InterPro" id="IPR000731">
    <property type="entry name" value="SSD"/>
</dbReference>
<dbReference type="PROSITE" id="PS50156">
    <property type="entry name" value="SSD"/>
    <property type="match status" value="2"/>
</dbReference>
<feature type="transmembrane region" description="Helical" evidence="7">
    <location>
        <begin position="664"/>
        <end position="682"/>
    </location>
</feature>
<organism evidence="9 10">
    <name type="scientific">Rhodococcus zopfii</name>
    <dbReference type="NCBI Taxonomy" id="43772"/>
    <lineage>
        <taxon>Bacteria</taxon>
        <taxon>Bacillati</taxon>
        <taxon>Actinomycetota</taxon>
        <taxon>Actinomycetes</taxon>
        <taxon>Mycobacteriales</taxon>
        <taxon>Nocardiaceae</taxon>
        <taxon>Rhodococcus</taxon>
    </lineage>
</organism>